<sequence length="121" mass="13720">VQTIERRIVETGRERRNDPALENQISAYVGSLAQQEVRSELATVIIRLRVSEAEVEAHRESVDEDFAHARQFLHAEQQEYQQPIADARSEAIVHIQAELNEYVVERDAALATVGEIRVAES</sequence>
<accession>A0ABN9TU60</accession>
<feature type="non-terminal residue" evidence="1">
    <location>
        <position position="1"/>
    </location>
</feature>
<reference evidence="1" key="1">
    <citation type="submission" date="2023-10" db="EMBL/GenBank/DDBJ databases">
        <authorList>
            <person name="Chen Y."/>
            <person name="Shah S."/>
            <person name="Dougan E. K."/>
            <person name="Thang M."/>
            <person name="Chan C."/>
        </authorList>
    </citation>
    <scope>NUCLEOTIDE SEQUENCE [LARGE SCALE GENOMIC DNA]</scope>
</reference>
<comment type="caution">
    <text evidence="1">The sequence shown here is derived from an EMBL/GenBank/DDBJ whole genome shotgun (WGS) entry which is preliminary data.</text>
</comment>
<evidence type="ECO:0000313" key="2">
    <source>
        <dbReference type="Proteomes" id="UP001189429"/>
    </source>
</evidence>
<name>A0ABN9TU60_9DINO</name>
<dbReference type="EMBL" id="CAUYUJ010015087">
    <property type="protein sequence ID" value="CAK0849751.1"/>
    <property type="molecule type" value="Genomic_DNA"/>
</dbReference>
<organism evidence="1 2">
    <name type="scientific">Prorocentrum cordatum</name>
    <dbReference type="NCBI Taxonomy" id="2364126"/>
    <lineage>
        <taxon>Eukaryota</taxon>
        <taxon>Sar</taxon>
        <taxon>Alveolata</taxon>
        <taxon>Dinophyceae</taxon>
        <taxon>Prorocentrales</taxon>
        <taxon>Prorocentraceae</taxon>
        <taxon>Prorocentrum</taxon>
    </lineage>
</organism>
<keyword evidence="2" id="KW-1185">Reference proteome</keyword>
<protein>
    <submittedName>
        <fullName evidence="1">Uncharacterized protein</fullName>
    </submittedName>
</protein>
<evidence type="ECO:0000313" key="1">
    <source>
        <dbReference type="EMBL" id="CAK0849751.1"/>
    </source>
</evidence>
<feature type="non-terminal residue" evidence="1">
    <location>
        <position position="121"/>
    </location>
</feature>
<proteinExistence type="predicted"/>
<gene>
    <name evidence="1" type="ORF">PCOR1329_LOCUS42362</name>
</gene>
<dbReference type="Proteomes" id="UP001189429">
    <property type="component" value="Unassembled WGS sequence"/>
</dbReference>